<organism evidence="1 2">
    <name type="scientific">Gemmata algarum</name>
    <dbReference type="NCBI Taxonomy" id="2975278"/>
    <lineage>
        <taxon>Bacteria</taxon>
        <taxon>Pseudomonadati</taxon>
        <taxon>Planctomycetota</taxon>
        <taxon>Planctomycetia</taxon>
        <taxon>Gemmatales</taxon>
        <taxon>Gemmataceae</taxon>
        <taxon>Gemmata</taxon>
    </lineage>
</organism>
<evidence type="ECO:0000313" key="2">
    <source>
        <dbReference type="Proteomes" id="UP001272242"/>
    </source>
</evidence>
<reference evidence="2" key="1">
    <citation type="journal article" date="2023" name="Mar. Drugs">
        <title>Gemmata algarum, a Novel Planctomycete Isolated from an Algal Mat, Displays Antimicrobial Activity.</title>
        <authorList>
            <person name="Kumar G."/>
            <person name="Kallscheuer N."/>
            <person name="Kashif M."/>
            <person name="Ahamad S."/>
            <person name="Jagadeeshwari U."/>
            <person name="Pannikurungottu S."/>
            <person name="Haufschild T."/>
            <person name="Kabuu M."/>
            <person name="Sasikala C."/>
            <person name="Jogler C."/>
            <person name="Ramana C."/>
        </authorList>
    </citation>
    <scope>NUCLEOTIDE SEQUENCE [LARGE SCALE GENOMIC DNA]</scope>
    <source>
        <strain evidence="2">JC673</strain>
    </source>
</reference>
<evidence type="ECO:0008006" key="3">
    <source>
        <dbReference type="Google" id="ProtNLM"/>
    </source>
</evidence>
<protein>
    <recommendedName>
        <fullName evidence="3">RHS repeat protein</fullName>
    </recommendedName>
</protein>
<accession>A0ABU5EZ23</accession>
<dbReference type="RefSeq" id="WP_320687114.1">
    <property type="nucleotide sequence ID" value="NZ_JAXBLV010000180.1"/>
</dbReference>
<comment type="caution">
    <text evidence="1">The sequence shown here is derived from an EMBL/GenBank/DDBJ whole genome shotgun (WGS) entry which is preliminary data.</text>
</comment>
<gene>
    <name evidence="1" type="ORF">R5W23_001812</name>
</gene>
<dbReference type="Proteomes" id="UP001272242">
    <property type="component" value="Unassembled WGS sequence"/>
</dbReference>
<keyword evidence="2" id="KW-1185">Reference proteome</keyword>
<proteinExistence type="predicted"/>
<dbReference type="EMBL" id="JAXBLV010000180">
    <property type="protein sequence ID" value="MDY3560568.1"/>
    <property type="molecule type" value="Genomic_DNA"/>
</dbReference>
<sequence>METLPDGSINTVYTNAFGQVMLAARSDGTSQWLSYTRYDADGRVVLEAGPTTVTGYSESNADLVGFSGGNATYLSDSVGLVTAYTYGTSTTATTSTAGDALGYLKQAAIRQGETGTAIPQYAATYILSTVGGINFFHLATETVYRNDNGTGGQTTSYGYTFQSGTNQIASTTVTLPTVTTAQNGSNSGTTATVVNDTFGRPVWAKDQAGVLSYTQYDDLTGAVVKTITDVNTSLTGTFANLPSGWSTPSGAGLHLTTSYEVDALGRATKVTHPNGRVDYAVYNDAAHEVRTYTGWDASTNRPTGPTTVTREDRANGYTETLTMSAAPAVSGGRPTGAESIAQVQSLSRSYVNAAGQMVYQDAYFDLGGLSYSTSASLGVEGVNFYRTRYQYDDTGAVKRVQTPQGTITRSVRDALGRVVSEWVGTDDTPTSGGTVPTGTATVLVTQTRYATDAVQWLQLTGANVGGGSFTLTFGG</sequence>
<evidence type="ECO:0000313" key="1">
    <source>
        <dbReference type="EMBL" id="MDY3560568.1"/>
    </source>
</evidence>
<dbReference type="Gene3D" id="2.180.10.10">
    <property type="entry name" value="RHS repeat-associated core"/>
    <property type="match status" value="1"/>
</dbReference>
<name>A0ABU5EZ23_9BACT</name>